<proteinExistence type="predicted"/>
<evidence type="ECO:0000256" key="1">
    <source>
        <dbReference type="SAM" id="MobiDB-lite"/>
    </source>
</evidence>
<dbReference type="EMBL" id="JADZGI010000002">
    <property type="protein sequence ID" value="MBH0114171.1"/>
    <property type="molecule type" value="Genomic_DNA"/>
</dbReference>
<dbReference type="RefSeq" id="WP_197165262.1">
    <property type="nucleotide sequence ID" value="NZ_JADZGI010000002.1"/>
</dbReference>
<evidence type="ECO:0000313" key="2">
    <source>
        <dbReference type="EMBL" id="MBH0114171.1"/>
    </source>
</evidence>
<dbReference type="AlphaFoldDB" id="A0A931HF22"/>
<dbReference type="Proteomes" id="UP000617634">
    <property type="component" value="Unassembled WGS sequence"/>
</dbReference>
<evidence type="ECO:0000313" key="3">
    <source>
        <dbReference type="Proteomes" id="UP000617634"/>
    </source>
</evidence>
<accession>A0A931HF22</accession>
<name>A0A931HF22_9SPHN</name>
<keyword evidence="3" id="KW-1185">Reference proteome</keyword>
<sequence length="119" mass="12737">MSPRLIILLRMRIWGLLLLAAIGLQAAEPIRAPLERASGSAWSSATSELALASTRRGEDASVQPQPQPPEPMAPALGRPAPPETERLVQASASPWFDARGPPWDEHPARPPRSTAPPVA</sequence>
<reference evidence="2" key="1">
    <citation type="submission" date="2020-11" db="EMBL/GenBank/DDBJ databases">
        <title>Novosphingobium aureum sp. nov., a marine bacterium isolated from sediment of a salt flat.</title>
        <authorList>
            <person name="Yoo Y."/>
            <person name="Kim J.-J."/>
        </authorList>
    </citation>
    <scope>NUCLEOTIDE SEQUENCE</scope>
    <source>
        <strain evidence="2">YJ-S2-02</strain>
    </source>
</reference>
<organism evidence="2 3">
    <name type="scientific">Novosphingobium aureum</name>
    <dbReference type="NCBI Taxonomy" id="2792964"/>
    <lineage>
        <taxon>Bacteria</taxon>
        <taxon>Pseudomonadati</taxon>
        <taxon>Pseudomonadota</taxon>
        <taxon>Alphaproteobacteria</taxon>
        <taxon>Sphingomonadales</taxon>
        <taxon>Sphingomonadaceae</taxon>
        <taxon>Novosphingobium</taxon>
    </lineage>
</organism>
<feature type="compositionally biased region" description="Low complexity" evidence="1">
    <location>
        <begin position="40"/>
        <end position="54"/>
    </location>
</feature>
<protein>
    <submittedName>
        <fullName evidence="2">Uncharacterized protein</fullName>
    </submittedName>
</protein>
<feature type="region of interest" description="Disordered" evidence="1">
    <location>
        <begin position="34"/>
        <end position="119"/>
    </location>
</feature>
<comment type="caution">
    <text evidence="2">The sequence shown here is derived from an EMBL/GenBank/DDBJ whole genome shotgun (WGS) entry which is preliminary data.</text>
</comment>
<gene>
    <name evidence="2" type="ORF">I5E68_14595</name>
</gene>